<sequence length="29" mass="3472">MILAQKIHTHYLRTGFLISHFYRKIIGVD</sequence>
<proteinExistence type="predicted"/>
<dbReference type="AlphaFoldDB" id="A0A383BTT3"/>
<dbReference type="EMBL" id="UINC01203173">
    <property type="protein sequence ID" value="SVE23304.1"/>
    <property type="molecule type" value="Genomic_DNA"/>
</dbReference>
<gene>
    <name evidence="1" type="ORF">METZ01_LOCUS476158</name>
</gene>
<accession>A0A383BTT3</accession>
<protein>
    <submittedName>
        <fullName evidence="1">Uncharacterized protein</fullName>
    </submittedName>
</protein>
<reference evidence="1" key="1">
    <citation type="submission" date="2018-05" db="EMBL/GenBank/DDBJ databases">
        <authorList>
            <person name="Lanie J.A."/>
            <person name="Ng W.-L."/>
            <person name="Kazmierczak K.M."/>
            <person name="Andrzejewski T.M."/>
            <person name="Davidsen T.M."/>
            <person name="Wayne K.J."/>
            <person name="Tettelin H."/>
            <person name="Glass J.I."/>
            <person name="Rusch D."/>
            <person name="Podicherti R."/>
            <person name="Tsui H.-C.T."/>
            <person name="Winkler M.E."/>
        </authorList>
    </citation>
    <scope>NUCLEOTIDE SEQUENCE</scope>
</reference>
<evidence type="ECO:0000313" key="1">
    <source>
        <dbReference type="EMBL" id="SVE23304.1"/>
    </source>
</evidence>
<name>A0A383BTT3_9ZZZZ</name>
<organism evidence="1">
    <name type="scientific">marine metagenome</name>
    <dbReference type="NCBI Taxonomy" id="408172"/>
    <lineage>
        <taxon>unclassified sequences</taxon>
        <taxon>metagenomes</taxon>
        <taxon>ecological metagenomes</taxon>
    </lineage>
</organism>